<comment type="caution">
    <text evidence="2">The sequence shown here is derived from an EMBL/GenBank/DDBJ whole genome shotgun (WGS) entry which is preliminary data.</text>
</comment>
<sequence length="168" mass="18809">MKRPNLTIRITGPESSGKSTLARDLAWALDGVYVAEAARGYLLARQGRYTAADLPRIWEVQRRSEDAARAHSPGLVVCDTGPEVIRIWAEVKYGQCPKELRQAQLERHYDLTLLCAPDLPWEPDPLREAPDQATRLALFARYRELLPEAHVISGEERLERAVGLVLGG</sequence>
<dbReference type="Proteomes" id="UP000650081">
    <property type="component" value="Unassembled WGS sequence"/>
</dbReference>
<evidence type="ECO:0000313" key="2">
    <source>
        <dbReference type="EMBL" id="MBC6994928.1"/>
    </source>
</evidence>
<keyword evidence="2" id="KW-0067">ATP-binding</keyword>
<dbReference type="SUPFAM" id="SSF52540">
    <property type="entry name" value="P-loop containing nucleoside triphosphate hydrolases"/>
    <property type="match status" value="1"/>
</dbReference>
<evidence type="ECO:0000259" key="1">
    <source>
        <dbReference type="Pfam" id="PF13521"/>
    </source>
</evidence>
<dbReference type="Gene3D" id="3.40.50.300">
    <property type="entry name" value="P-loop containing nucleotide triphosphate hydrolases"/>
    <property type="match status" value="1"/>
</dbReference>
<evidence type="ECO:0000313" key="3">
    <source>
        <dbReference type="Proteomes" id="UP000650081"/>
    </source>
</evidence>
<dbReference type="InterPro" id="IPR038727">
    <property type="entry name" value="NadR/Ttd14_AAA_dom"/>
</dbReference>
<reference evidence="2" key="1">
    <citation type="submission" date="2020-08" db="EMBL/GenBank/DDBJ databases">
        <title>Lewinella bacteria from marine environments.</title>
        <authorList>
            <person name="Zhong Y."/>
        </authorList>
    </citation>
    <scope>NUCLEOTIDE SEQUENCE</scope>
    <source>
        <strain evidence="2">KCTC 42187</strain>
    </source>
</reference>
<accession>A0A923PIT8</accession>
<dbReference type="RefSeq" id="WP_187466990.1">
    <property type="nucleotide sequence ID" value="NZ_JACSIT010000113.1"/>
</dbReference>
<dbReference type="EMBL" id="JACSIT010000113">
    <property type="protein sequence ID" value="MBC6994928.1"/>
    <property type="molecule type" value="Genomic_DNA"/>
</dbReference>
<dbReference type="PANTHER" id="PTHR37512">
    <property type="entry name" value="TRIFUNCTIONAL NAD BIOSYNTHESIS/REGULATOR PROTEIN NADR"/>
    <property type="match status" value="1"/>
</dbReference>
<dbReference type="GO" id="GO:0005524">
    <property type="term" value="F:ATP binding"/>
    <property type="evidence" value="ECO:0007669"/>
    <property type="project" value="UniProtKB-KW"/>
</dbReference>
<gene>
    <name evidence="2" type="ORF">H9S92_12185</name>
</gene>
<dbReference type="AlphaFoldDB" id="A0A923PIT8"/>
<feature type="domain" description="NadR/Ttd14 AAA" evidence="1">
    <location>
        <begin position="8"/>
        <end position="149"/>
    </location>
</feature>
<keyword evidence="3" id="KW-1185">Reference proteome</keyword>
<protein>
    <submittedName>
        <fullName evidence="2">ATP-binding protein</fullName>
    </submittedName>
</protein>
<proteinExistence type="predicted"/>
<organism evidence="2 3">
    <name type="scientific">Neolewinella lacunae</name>
    <dbReference type="NCBI Taxonomy" id="1517758"/>
    <lineage>
        <taxon>Bacteria</taxon>
        <taxon>Pseudomonadati</taxon>
        <taxon>Bacteroidota</taxon>
        <taxon>Saprospiria</taxon>
        <taxon>Saprospirales</taxon>
        <taxon>Lewinellaceae</taxon>
        <taxon>Neolewinella</taxon>
    </lineage>
</organism>
<dbReference type="PANTHER" id="PTHR37512:SF1">
    <property type="entry name" value="NADR_TTD14 AAA DOMAIN-CONTAINING PROTEIN"/>
    <property type="match status" value="1"/>
</dbReference>
<dbReference type="InterPro" id="IPR052735">
    <property type="entry name" value="NAD_biosynth-regulator"/>
</dbReference>
<dbReference type="Pfam" id="PF13521">
    <property type="entry name" value="AAA_28"/>
    <property type="match status" value="1"/>
</dbReference>
<dbReference type="InterPro" id="IPR027417">
    <property type="entry name" value="P-loop_NTPase"/>
</dbReference>
<name>A0A923PIT8_9BACT</name>
<keyword evidence="2" id="KW-0547">Nucleotide-binding</keyword>